<dbReference type="Proteomes" id="UP000866740">
    <property type="component" value="Unassembled WGS sequence"/>
</dbReference>
<sequence>MTRSHLPENAEKIRRPSPLQRNILIVQAGLEQRSTDRARTHDLEKLLPCGDDRPMYGNNLRASCRRMEQEGWVRTLRPPNLQLAVELTYARCTLAITLLTAEQVRVRAEQRAAQASITTVADVPLARNSISLVRVNFLRSNALPDLS</sequence>
<comment type="caution">
    <text evidence="1">The sequence shown here is derived from an EMBL/GenBank/DDBJ whole genome shotgun (WGS) entry which is preliminary data.</text>
</comment>
<name>A0A3F3IUD1_SALER</name>
<accession>A0A3F3IUD1</accession>
<evidence type="ECO:0000313" key="1">
    <source>
        <dbReference type="EMBL" id="OHJ47026.1"/>
    </source>
</evidence>
<reference evidence="1" key="1">
    <citation type="submission" date="2016-09" db="EMBL/GenBank/DDBJ databases">
        <title>Whole genome sequencing of Salmonella enterica.</title>
        <authorList>
            <person name="Bell R."/>
        </authorList>
    </citation>
    <scope>NUCLEOTIDE SEQUENCE [LARGE SCALE GENOMIC DNA]</scope>
    <source>
        <strain evidence="1">CFSAN044929</strain>
    </source>
</reference>
<organism evidence="1">
    <name type="scientific">Salmonella enterica</name>
    <name type="common">Salmonella choleraesuis</name>
    <dbReference type="NCBI Taxonomy" id="28901"/>
    <lineage>
        <taxon>Bacteria</taxon>
        <taxon>Pseudomonadati</taxon>
        <taxon>Pseudomonadota</taxon>
        <taxon>Gammaproteobacteria</taxon>
        <taxon>Enterobacterales</taxon>
        <taxon>Enterobacteriaceae</taxon>
        <taxon>Salmonella</taxon>
    </lineage>
</organism>
<proteinExistence type="predicted"/>
<dbReference type="AlphaFoldDB" id="A0A3F3IUD1"/>
<dbReference type="EMBL" id="MLTE01000021">
    <property type="protein sequence ID" value="OHJ47026.1"/>
    <property type="molecule type" value="Genomic_DNA"/>
</dbReference>
<protein>
    <submittedName>
        <fullName evidence="1">Uncharacterized protein</fullName>
    </submittedName>
</protein>
<gene>
    <name evidence="1" type="ORF">A7S51_22905</name>
</gene>